<gene>
    <name evidence="3" type="ORF">GWI33_019395</name>
</gene>
<dbReference type="PANTHER" id="PTHR12910:SF2">
    <property type="entry name" value="NADH DEHYDROGENASE [UBIQUINONE] 1 ALPHA SUBCOMPLEX SUBUNIT 12"/>
    <property type="match status" value="1"/>
</dbReference>
<dbReference type="PANTHER" id="PTHR12910">
    <property type="entry name" value="NADH-UBIQUINONE OXIDOREDUCTASE SUBUNIT B17.2"/>
    <property type="match status" value="1"/>
</dbReference>
<accession>A0A834M495</accession>
<comment type="caution">
    <text evidence="3">The sequence shown here is derived from an EMBL/GenBank/DDBJ whole genome shotgun (WGS) entry which is preliminary data.</text>
</comment>
<comment type="subunit">
    <text evidence="2">Complex I is composed of 45 different subunits.</text>
</comment>
<evidence type="ECO:0000256" key="1">
    <source>
        <dbReference type="ARBA" id="ARBA00007355"/>
    </source>
</evidence>
<keyword evidence="2" id="KW-0472">Membrane</keyword>
<keyword evidence="2" id="KW-0249">Electron transport</keyword>
<reference evidence="3" key="1">
    <citation type="submission" date="2020-08" db="EMBL/GenBank/DDBJ databases">
        <title>Genome sequencing and assembly of the red palm weevil Rhynchophorus ferrugineus.</title>
        <authorList>
            <person name="Dias G.B."/>
            <person name="Bergman C.M."/>
            <person name="Manee M."/>
        </authorList>
    </citation>
    <scope>NUCLEOTIDE SEQUENCE</scope>
    <source>
        <strain evidence="3">AA-2017</strain>
        <tissue evidence="3">Whole larva</tissue>
    </source>
</reference>
<comment type="similarity">
    <text evidence="1 2">Belongs to the complex I NDUFA12 subunit family.</text>
</comment>
<proteinExistence type="inferred from homology"/>
<dbReference type="EMBL" id="JAACXV010014432">
    <property type="protein sequence ID" value="KAF7267391.1"/>
    <property type="molecule type" value="Genomic_DNA"/>
</dbReference>
<dbReference type="GO" id="GO:0005743">
    <property type="term" value="C:mitochondrial inner membrane"/>
    <property type="evidence" value="ECO:0007669"/>
    <property type="project" value="UniProtKB-SubCell"/>
</dbReference>
<organism evidence="3 4">
    <name type="scientific">Rhynchophorus ferrugineus</name>
    <name type="common">Red palm weevil</name>
    <name type="synonym">Curculio ferrugineus</name>
    <dbReference type="NCBI Taxonomy" id="354439"/>
    <lineage>
        <taxon>Eukaryota</taxon>
        <taxon>Metazoa</taxon>
        <taxon>Ecdysozoa</taxon>
        <taxon>Arthropoda</taxon>
        <taxon>Hexapoda</taxon>
        <taxon>Insecta</taxon>
        <taxon>Pterygota</taxon>
        <taxon>Neoptera</taxon>
        <taxon>Endopterygota</taxon>
        <taxon>Coleoptera</taxon>
        <taxon>Polyphaga</taxon>
        <taxon>Cucujiformia</taxon>
        <taxon>Curculionidae</taxon>
        <taxon>Dryophthorinae</taxon>
        <taxon>Rhynchophorus</taxon>
    </lineage>
</organism>
<keyword evidence="4" id="KW-1185">Reference proteome</keyword>
<keyword evidence="2" id="KW-0496">Mitochondrion</keyword>
<protein>
    <recommendedName>
        <fullName evidence="2">NADH dehydrogenase [ubiquinone] 1 alpha subcomplex subunit 12</fullName>
    </recommendedName>
</protein>
<keyword evidence="2" id="KW-0679">Respiratory chain</keyword>
<dbReference type="GO" id="GO:0045271">
    <property type="term" value="C:respiratory chain complex I"/>
    <property type="evidence" value="ECO:0007669"/>
    <property type="project" value="InterPro"/>
</dbReference>
<evidence type="ECO:0000313" key="3">
    <source>
        <dbReference type="EMBL" id="KAF7267391.1"/>
    </source>
</evidence>
<comment type="function">
    <text evidence="2">Accessory subunit of the mitochondrial membrane respiratory chain NADH dehydrogenase (Complex I), that is believed not to be involved in catalysis. Complex I functions in the transfer of electrons from NADH to the respiratory chain. The immediate electron acceptor for the enzyme is believed to be ubiquinone.</text>
</comment>
<comment type="subcellular location">
    <subcellularLocation>
        <location evidence="2">Mitochondrion inner membrane</location>
        <topology evidence="2">Peripheral membrane protein</topology>
        <orientation evidence="2">Matrix side</orientation>
    </subcellularLocation>
</comment>
<keyword evidence="2" id="KW-0999">Mitochondrion inner membrane</keyword>
<evidence type="ECO:0000256" key="2">
    <source>
        <dbReference type="RuleBase" id="RU363103"/>
    </source>
</evidence>
<dbReference type="OrthoDB" id="274641at2759"/>
<keyword evidence="2" id="KW-0813">Transport</keyword>
<dbReference type="Proteomes" id="UP000625711">
    <property type="component" value="Unassembled WGS sequence"/>
</dbReference>
<dbReference type="GO" id="GO:0006979">
    <property type="term" value="P:response to oxidative stress"/>
    <property type="evidence" value="ECO:0007669"/>
    <property type="project" value="TreeGrafter"/>
</dbReference>
<dbReference type="InterPro" id="IPR007763">
    <property type="entry name" value="NDUFA12"/>
</dbReference>
<dbReference type="Pfam" id="PF05071">
    <property type="entry name" value="NDUFA12"/>
    <property type="match status" value="1"/>
</dbReference>
<sequence>MSYFGIDRIFKVFQTMRSYGGIKASLYKLWRMDSLRPGILVGTDKYGNQYYENKSYFYGRNRWIEYAPKYGFDYDGSQVPAEWFGWLHYKTDLLPSQDPSRPNYKWMADHTENLSGTSEQYVPYSTTKPKIQAWFCKMTFFDGT</sequence>
<evidence type="ECO:0000313" key="4">
    <source>
        <dbReference type="Proteomes" id="UP000625711"/>
    </source>
</evidence>
<dbReference type="AlphaFoldDB" id="A0A834M495"/>
<name>A0A834M495_RHYFE</name>